<dbReference type="InterPro" id="IPR016186">
    <property type="entry name" value="C-type_lectin-like/link_sf"/>
</dbReference>
<reference evidence="1" key="1">
    <citation type="submission" date="2022-11" db="EMBL/GenBank/DDBJ databases">
        <title>Centuries of genome instability and evolution in soft-shell clam transmissible cancer (bioRxiv).</title>
        <authorList>
            <person name="Hart S.F.M."/>
            <person name="Yonemitsu M.A."/>
            <person name="Giersch R.M."/>
            <person name="Beal B.F."/>
            <person name="Arriagada G."/>
            <person name="Davis B.W."/>
            <person name="Ostrander E.A."/>
            <person name="Goff S.P."/>
            <person name="Metzger M.J."/>
        </authorList>
    </citation>
    <scope>NUCLEOTIDE SEQUENCE</scope>
    <source>
        <strain evidence="1">MELC-2E11</strain>
        <tissue evidence="1">Siphon/mantle</tissue>
    </source>
</reference>
<protein>
    <recommendedName>
        <fullName evidence="3">C-type lectin domain-containing protein</fullName>
    </recommendedName>
</protein>
<evidence type="ECO:0008006" key="3">
    <source>
        <dbReference type="Google" id="ProtNLM"/>
    </source>
</evidence>
<gene>
    <name evidence="1" type="ORF">MAR_034829</name>
</gene>
<evidence type="ECO:0000313" key="2">
    <source>
        <dbReference type="Proteomes" id="UP001164746"/>
    </source>
</evidence>
<dbReference type="SUPFAM" id="SSF56436">
    <property type="entry name" value="C-type lectin-like"/>
    <property type="match status" value="1"/>
</dbReference>
<sequence length="161" mass="18671">MYAFAAGQVITMNVAGRIRFHGTINISNPTAWVEYVSFYVCVDECKLRSSCSAVNYHRFYNLCQLNLEPNPRVIPTNERGLLYWIKTAPESFCKISGGHLVYINDASENTFIKDKARQMTHWDIREPNGDGDCAHLMYQYDFQWNDISCTTQYQLYPICEK</sequence>
<keyword evidence="2" id="KW-1185">Reference proteome</keyword>
<dbReference type="Proteomes" id="UP001164746">
    <property type="component" value="Chromosome 7"/>
</dbReference>
<evidence type="ECO:0000313" key="1">
    <source>
        <dbReference type="EMBL" id="WAR09753.1"/>
    </source>
</evidence>
<dbReference type="InterPro" id="IPR016187">
    <property type="entry name" value="CTDL_fold"/>
</dbReference>
<proteinExistence type="predicted"/>
<accession>A0ABY7EID2</accession>
<dbReference type="Gene3D" id="3.10.100.10">
    <property type="entry name" value="Mannose-Binding Protein A, subunit A"/>
    <property type="match status" value="1"/>
</dbReference>
<dbReference type="EMBL" id="CP111018">
    <property type="protein sequence ID" value="WAR09753.1"/>
    <property type="molecule type" value="Genomic_DNA"/>
</dbReference>
<organism evidence="1 2">
    <name type="scientific">Mya arenaria</name>
    <name type="common">Soft-shell clam</name>
    <dbReference type="NCBI Taxonomy" id="6604"/>
    <lineage>
        <taxon>Eukaryota</taxon>
        <taxon>Metazoa</taxon>
        <taxon>Spiralia</taxon>
        <taxon>Lophotrochozoa</taxon>
        <taxon>Mollusca</taxon>
        <taxon>Bivalvia</taxon>
        <taxon>Autobranchia</taxon>
        <taxon>Heteroconchia</taxon>
        <taxon>Euheterodonta</taxon>
        <taxon>Imparidentia</taxon>
        <taxon>Neoheterodontei</taxon>
        <taxon>Myida</taxon>
        <taxon>Myoidea</taxon>
        <taxon>Myidae</taxon>
        <taxon>Mya</taxon>
    </lineage>
</organism>
<name>A0ABY7EID2_MYAAR</name>
<dbReference type="CDD" id="cd00037">
    <property type="entry name" value="CLECT"/>
    <property type="match status" value="1"/>
</dbReference>